<dbReference type="AlphaFoldDB" id="A0A7R9PC28"/>
<dbReference type="EMBL" id="OE185336">
    <property type="protein sequence ID" value="CAD7577258.1"/>
    <property type="molecule type" value="Genomic_DNA"/>
</dbReference>
<sequence>MCYGLDTVETRRLAFELAQHNGPKIPLFWLEKKIAGIDWLYSFRDRHPCLSLRQPEPYAKKKQKKRRCRDEPNDKVDRNIQLYIISNKFIVVTGFCKFCVGQILFLSSQAITLDERKAGVIWISELTGKNRHFHVSDAPLSSVLTIHLAKELFAGFPMITTGHMMYYQINNGDVIMIDNGPPQPTFCVEQLRRFVEHVKNKGWIYIAVTVALSIILVCSVTIYKYEKRDEFSHAGPNVLAEDSKFETPSSTDAFSVNSGNSEKPNGNHGDEMPSTLKGDDDNVDAIPTTLIPETKDDEESRTLHLNYFPSLRMHDQNDPNESSPVPHTLRMHDQNDPNESSPVPHTLRMHDQNDPKELFSVYIATRIRELLNILGFSDEKKETPKHDYSKSGDKLYFSKEKNHSSNLNGIGEANLTSLMKKMYKLG</sequence>
<keyword evidence="2" id="KW-1133">Transmembrane helix</keyword>
<organism evidence="3">
    <name type="scientific">Timema californicum</name>
    <name type="common">California timema</name>
    <name type="synonym">Walking stick</name>
    <dbReference type="NCBI Taxonomy" id="61474"/>
    <lineage>
        <taxon>Eukaryota</taxon>
        <taxon>Metazoa</taxon>
        <taxon>Ecdysozoa</taxon>
        <taxon>Arthropoda</taxon>
        <taxon>Hexapoda</taxon>
        <taxon>Insecta</taxon>
        <taxon>Pterygota</taxon>
        <taxon>Neoptera</taxon>
        <taxon>Polyneoptera</taxon>
        <taxon>Phasmatodea</taxon>
        <taxon>Timematodea</taxon>
        <taxon>Timematoidea</taxon>
        <taxon>Timematidae</taxon>
        <taxon>Timema</taxon>
    </lineage>
</organism>
<evidence type="ECO:0000313" key="3">
    <source>
        <dbReference type="EMBL" id="CAD7577258.1"/>
    </source>
</evidence>
<keyword evidence="2" id="KW-0472">Membrane</keyword>
<reference evidence="3" key="1">
    <citation type="submission" date="2020-11" db="EMBL/GenBank/DDBJ databases">
        <authorList>
            <person name="Tran Van P."/>
        </authorList>
    </citation>
    <scope>NUCLEOTIDE SEQUENCE</scope>
</reference>
<keyword evidence="2" id="KW-0812">Transmembrane</keyword>
<proteinExistence type="predicted"/>
<feature type="region of interest" description="Disordered" evidence="1">
    <location>
        <begin position="311"/>
        <end position="342"/>
    </location>
</feature>
<protein>
    <submittedName>
        <fullName evidence="3">(California timema) hypothetical protein</fullName>
    </submittedName>
</protein>
<feature type="transmembrane region" description="Helical" evidence="2">
    <location>
        <begin position="202"/>
        <end position="223"/>
    </location>
</feature>
<feature type="region of interest" description="Disordered" evidence="1">
    <location>
        <begin position="241"/>
        <end position="298"/>
    </location>
</feature>
<evidence type="ECO:0000256" key="1">
    <source>
        <dbReference type="SAM" id="MobiDB-lite"/>
    </source>
</evidence>
<name>A0A7R9PC28_TIMCA</name>
<evidence type="ECO:0000256" key="2">
    <source>
        <dbReference type="SAM" id="Phobius"/>
    </source>
</evidence>
<accession>A0A7R9PC28</accession>
<feature type="compositionally biased region" description="Polar residues" evidence="1">
    <location>
        <begin position="246"/>
        <end position="264"/>
    </location>
</feature>
<gene>
    <name evidence="3" type="ORF">TCMB3V08_LOCUS9811</name>
</gene>